<comment type="caution">
    <text evidence="3">The sequence shown here is derived from an EMBL/GenBank/DDBJ whole genome shotgun (WGS) entry which is preliminary data.</text>
</comment>
<dbReference type="OrthoDB" id="9780932at2"/>
<feature type="domain" description="AB hydrolase-1" evidence="2">
    <location>
        <begin position="25"/>
        <end position="261"/>
    </location>
</feature>
<dbReference type="EMBL" id="SNYC01000004">
    <property type="protein sequence ID" value="TDQ09889.1"/>
    <property type="molecule type" value="Genomic_DNA"/>
</dbReference>
<dbReference type="InterPro" id="IPR029058">
    <property type="entry name" value="AB_hydrolase_fold"/>
</dbReference>
<comment type="similarity">
    <text evidence="1">Belongs to the AB hydrolase superfamily.</text>
</comment>
<organism evidence="3 4">
    <name type="scientific">Pedobacter metabolipauper</name>
    <dbReference type="NCBI Taxonomy" id="425513"/>
    <lineage>
        <taxon>Bacteria</taxon>
        <taxon>Pseudomonadati</taxon>
        <taxon>Bacteroidota</taxon>
        <taxon>Sphingobacteriia</taxon>
        <taxon>Sphingobacteriales</taxon>
        <taxon>Sphingobacteriaceae</taxon>
        <taxon>Pedobacter</taxon>
    </lineage>
</organism>
<protein>
    <submittedName>
        <fullName evidence="3">Sigma-B regulation protein RsbQ</fullName>
    </submittedName>
</protein>
<dbReference type="Pfam" id="PF12697">
    <property type="entry name" value="Abhydrolase_6"/>
    <property type="match status" value="1"/>
</dbReference>
<dbReference type="Proteomes" id="UP000295620">
    <property type="component" value="Unassembled WGS sequence"/>
</dbReference>
<name>A0A4R6SWU8_9SPHI</name>
<dbReference type="Gene3D" id="3.40.50.1820">
    <property type="entry name" value="alpha/beta hydrolase"/>
    <property type="match status" value="1"/>
</dbReference>
<evidence type="ECO:0000256" key="1">
    <source>
        <dbReference type="ARBA" id="ARBA00008645"/>
    </source>
</evidence>
<keyword evidence="4" id="KW-1185">Reference proteome</keyword>
<evidence type="ECO:0000313" key="4">
    <source>
        <dbReference type="Proteomes" id="UP000295620"/>
    </source>
</evidence>
<dbReference type="SUPFAM" id="SSF53474">
    <property type="entry name" value="alpha/beta-Hydrolases"/>
    <property type="match status" value="1"/>
</dbReference>
<dbReference type="AlphaFoldDB" id="A0A4R6SWU8"/>
<dbReference type="RefSeq" id="WP_133575939.1">
    <property type="nucleotide sequence ID" value="NZ_SNYC01000004.1"/>
</dbReference>
<accession>A0A4R6SWU8</accession>
<sequence length="270" mass="30148">MSAELREIISKRNNVNIIGNGPVTVMFAHGFGCDQNTWRSIIPAFEHEYKLVLFDYVGSGNSDLTAYHDDRYSTLDGYALDVIEICREFELRDVIFIGHSVSSMIGVLASLQEPAFFKKLILIGPSPRYINDQEYIGGLDRKDLEELLDVMDQNYLGWSKMMAPSIMGNSDRPHLAESLTQNFCAADPEIAKKFARVTFLSDNRKDLSSVTVPSLTIQCEDDFLTSKSIAGYIQQHMPKNQVVLLDTSGHCPHLSDPEGVIGAIKSFITC</sequence>
<evidence type="ECO:0000259" key="2">
    <source>
        <dbReference type="Pfam" id="PF12697"/>
    </source>
</evidence>
<dbReference type="InterPro" id="IPR000073">
    <property type="entry name" value="AB_hydrolase_1"/>
</dbReference>
<dbReference type="PANTHER" id="PTHR43039">
    <property type="entry name" value="ESTERASE-RELATED"/>
    <property type="match status" value="1"/>
</dbReference>
<gene>
    <name evidence="3" type="ORF">ATK78_2048</name>
</gene>
<reference evidence="3 4" key="1">
    <citation type="submission" date="2019-03" db="EMBL/GenBank/DDBJ databases">
        <title>Genomic Encyclopedia of Archaeal and Bacterial Type Strains, Phase II (KMG-II): from individual species to whole genera.</title>
        <authorList>
            <person name="Goeker M."/>
        </authorList>
    </citation>
    <scope>NUCLEOTIDE SEQUENCE [LARGE SCALE GENOMIC DNA]</scope>
    <source>
        <strain evidence="3 4">DSM 19035</strain>
    </source>
</reference>
<proteinExistence type="inferred from homology"/>
<evidence type="ECO:0000313" key="3">
    <source>
        <dbReference type="EMBL" id="TDQ09889.1"/>
    </source>
</evidence>